<name>A0A1X6XMN3_9MICO</name>
<dbReference type="GO" id="GO:0008448">
    <property type="term" value="F:N-acetylglucosamine-6-phosphate deacetylase activity"/>
    <property type="evidence" value="ECO:0007669"/>
    <property type="project" value="UniProtKB-EC"/>
</dbReference>
<dbReference type="SUPFAM" id="SSF51556">
    <property type="entry name" value="Metallo-dependent hydrolases"/>
    <property type="match status" value="1"/>
</dbReference>
<keyword evidence="3" id="KW-1185">Reference proteome</keyword>
<evidence type="ECO:0000259" key="1">
    <source>
        <dbReference type="Pfam" id="PF01979"/>
    </source>
</evidence>
<dbReference type="CDD" id="cd01309">
    <property type="entry name" value="Met_dep_hydrolase_C"/>
    <property type="match status" value="1"/>
</dbReference>
<dbReference type="EC" id="3.5.1.25" evidence="2"/>
<dbReference type="InterPro" id="IPR032466">
    <property type="entry name" value="Metal_Hydrolase"/>
</dbReference>
<dbReference type="InterPro" id="IPR006680">
    <property type="entry name" value="Amidohydro-rel"/>
</dbReference>
<dbReference type="InterPro" id="IPR051781">
    <property type="entry name" value="Metallo-dep_Hydrolase"/>
</dbReference>
<dbReference type="EMBL" id="FWFF01000020">
    <property type="protein sequence ID" value="SLN00541.1"/>
    <property type="molecule type" value="Genomic_DNA"/>
</dbReference>
<accession>A0A1X6XMN3</accession>
<gene>
    <name evidence="2" type="ORF">FM105_12875</name>
</gene>
<dbReference type="PANTHER" id="PTHR43135">
    <property type="entry name" value="ALPHA-D-RIBOSE 1-METHYLPHOSPHONATE 5-TRIPHOSPHATE DIPHOSPHATASE"/>
    <property type="match status" value="1"/>
</dbReference>
<sequence>MYRSVPVPTVRDLAVVGARILPVADAAGRRAAPIDDGVLIVRAGRIAAVGTAAEVPVPDGIDVVDGAGMVLTPGLVEAHGHLGVHEDGEGWSGDDTNEMTVVNGAALRALDAINPAELGFKDALRGGVTSAVIKPGSGNPIGGRTTAIKTWGRVVDEMVIREDVSVKSALGENPKRVHGDQGRLPSVRMGVAAALREAFVGAQNYVAARAHAEAEGKPFDRDLGKETLAAVLAGDLVWDQHCHRADDMATAIRLSEEFGYRLVINHGTEGHVLADFVAEKGIDVIVGPLMTSRSKVELRERTLATPAALANAGVRIALTTDHPVIPINFLIHEASLAVKEGLDPVVALESLTINPAVMMGLDDRVGALAPGLDADFALWTQDPLELDARAARVFVDGREVFHYDESTGMGEVADPFGTTRIAEPGGSTPQ</sequence>
<keyword evidence="2" id="KW-0378">Hydrolase</keyword>
<dbReference type="Proteomes" id="UP000196581">
    <property type="component" value="Unassembled WGS sequence"/>
</dbReference>
<evidence type="ECO:0000313" key="3">
    <source>
        <dbReference type="Proteomes" id="UP000196581"/>
    </source>
</evidence>
<dbReference type="Pfam" id="PF01979">
    <property type="entry name" value="Amidohydro_1"/>
    <property type="match status" value="1"/>
</dbReference>
<dbReference type="RefSeq" id="WP_179207187.1">
    <property type="nucleotide sequence ID" value="NZ_FWFF01000020.1"/>
</dbReference>
<dbReference type="AlphaFoldDB" id="A0A1X6XMN3"/>
<dbReference type="Gene3D" id="3.20.20.140">
    <property type="entry name" value="Metal-dependent hydrolases"/>
    <property type="match status" value="1"/>
</dbReference>
<organism evidence="2 3">
    <name type="scientific">Brevibacterium yomogidense</name>
    <dbReference type="NCBI Taxonomy" id="946573"/>
    <lineage>
        <taxon>Bacteria</taxon>
        <taxon>Bacillati</taxon>
        <taxon>Actinomycetota</taxon>
        <taxon>Actinomycetes</taxon>
        <taxon>Micrococcales</taxon>
        <taxon>Brevibacteriaceae</taxon>
        <taxon>Brevibacterium</taxon>
    </lineage>
</organism>
<evidence type="ECO:0000313" key="2">
    <source>
        <dbReference type="EMBL" id="SLN00541.1"/>
    </source>
</evidence>
<protein>
    <submittedName>
        <fullName evidence="2">N-acetylglucosamine-6-phosphate deacetylase</fullName>
        <ecNumber evidence="2">3.5.1.25</ecNumber>
    </submittedName>
</protein>
<feature type="domain" description="Amidohydrolase-related" evidence="1">
    <location>
        <begin position="263"/>
        <end position="400"/>
    </location>
</feature>
<dbReference type="InterPro" id="IPR011059">
    <property type="entry name" value="Metal-dep_hydrolase_composite"/>
</dbReference>
<dbReference type="PANTHER" id="PTHR43135:SF3">
    <property type="entry name" value="ALPHA-D-RIBOSE 1-METHYLPHOSPHONATE 5-TRIPHOSPHATE DIPHOSPHATASE"/>
    <property type="match status" value="1"/>
</dbReference>
<reference evidence="3" key="1">
    <citation type="submission" date="2017-02" db="EMBL/GenBank/DDBJ databases">
        <authorList>
            <person name="Dridi B."/>
        </authorList>
    </citation>
    <scope>NUCLEOTIDE SEQUENCE [LARGE SCALE GENOMIC DNA]</scope>
    <source>
        <strain evidence="3">B Co 03.10</strain>
    </source>
</reference>
<proteinExistence type="predicted"/>
<dbReference type="SUPFAM" id="SSF51338">
    <property type="entry name" value="Composite domain of metallo-dependent hydrolases"/>
    <property type="match status" value="1"/>
</dbReference>